<proteinExistence type="predicted"/>
<dbReference type="Pfam" id="PF01663">
    <property type="entry name" value="Phosphodiest"/>
    <property type="match status" value="1"/>
</dbReference>
<dbReference type="SUPFAM" id="SSF53649">
    <property type="entry name" value="Alkaline phosphatase-like"/>
    <property type="match status" value="1"/>
</dbReference>
<dbReference type="Proteomes" id="UP000185696">
    <property type="component" value="Unassembled WGS sequence"/>
</dbReference>
<comment type="caution">
    <text evidence="1">The sequence shown here is derived from an EMBL/GenBank/DDBJ whole genome shotgun (WGS) entry which is preliminary data.</text>
</comment>
<name>A0A7Z0WM00_9PSEU</name>
<dbReference type="InterPro" id="IPR002591">
    <property type="entry name" value="Phosphodiest/P_Trfase"/>
</dbReference>
<dbReference type="InterPro" id="IPR017850">
    <property type="entry name" value="Alkaline_phosphatase_core_sf"/>
</dbReference>
<dbReference type="EMBL" id="MSIF01000006">
    <property type="protein sequence ID" value="OLF10600.1"/>
    <property type="molecule type" value="Genomic_DNA"/>
</dbReference>
<reference evidence="1 2" key="1">
    <citation type="submission" date="2016-12" db="EMBL/GenBank/DDBJ databases">
        <title>The draft genome sequence of Actinophytocola xinjiangensis.</title>
        <authorList>
            <person name="Wang W."/>
            <person name="Yuan L."/>
        </authorList>
    </citation>
    <scope>NUCLEOTIDE SEQUENCE [LARGE SCALE GENOMIC DNA]</scope>
    <source>
        <strain evidence="1 2">CGMCC 4.4663</strain>
    </source>
</reference>
<keyword evidence="2" id="KW-1185">Reference proteome</keyword>
<dbReference type="OrthoDB" id="3590172at2"/>
<evidence type="ECO:0000313" key="2">
    <source>
        <dbReference type="Proteomes" id="UP000185696"/>
    </source>
</evidence>
<protein>
    <recommendedName>
        <fullName evidence="3">Phosphodiesterase</fullName>
    </recommendedName>
</protein>
<gene>
    <name evidence="1" type="ORF">BLA60_15610</name>
</gene>
<dbReference type="AlphaFoldDB" id="A0A7Z0WM00"/>
<evidence type="ECO:0000313" key="1">
    <source>
        <dbReference type="EMBL" id="OLF10600.1"/>
    </source>
</evidence>
<accession>A0A7Z0WM00</accession>
<sequence>MSRVLLIGLDCLGAELLEPEGADLMPRLAGLAASGMSGALESTLPPITVPAWTSMLTGRDPGELGVYGFRNRRSFRYGDLIRATSTAVRYPRLWDRMTAAGRPSIVLGVPQTSPPPHIEGALVCGFEGALDANGYAWPPELAAEVERVVGEYEFDVPEYRNTPLESVRETAHRMTGKRFRLMRHLLGSRDWDFAMVHEIGADRMHHSFWSHHDPTHPRHDPSSPHGSAIRDYYRYLDTEVGSLLDLVGSDTSVLVASDHGAKAMHGGLCVNELLREAGLLVLREEPSKPGPLEPTMVDWTATRAWAEGGYYARVFFNVKGREPNGIVEPAEIAKLGAQIDDLLTTVALGDGRVLHNRVCTPADLYRRVRGIPPDLLVFFDSEQWRSIGSVGHHSTWVSTNDTGLDEANHARDGLYILRGGQVRPGVRRRASILDVTPTLLDLLGLAEDPGLSGQNLMRHDEVPA</sequence>
<dbReference type="RefSeq" id="WP_075133589.1">
    <property type="nucleotide sequence ID" value="NZ_MSIF01000006.1"/>
</dbReference>
<dbReference type="Gene3D" id="3.40.720.10">
    <property type="entry name" value="Alkaline Phosphatase, subunit A"/>
    <property type="match status" value="1"/>
</dbReference>
<organism evidence="1 2">
    <name type="scientific">Actinophytocola xinjiangensis</name>
    <dbReference type="NCBI Taxonomy" id="485602"/>
    <lineage>
        <taxon>Bacteria</taxon>
        <taxon>Bacillati</taxon>
        <taxon>Actinomycetota</taxon>
        <taxon>Actinomycetes</taxon>
        <taxon>Pseudonocardiales</taxon>
        <taxon>Pseudonocardiaceae</taxon>
    </lineage>
</organism>
<evidence type="ECO:0008006" key="3">
    <source>
        <dbReference type="Google" id="ProtNLM"/>
    </source>
</evidence>